<keyword evidence="1" id="KW-0732">Signal</keyword>
<accession>A0A7L8ADN8</accession>
<feature type="signal peptide" evidence="1">
    <location>
        <begin position="1"/>
        <end position="29"/>
    </location>
</feature>
<gene>
    <name evidence="4" type="ORF">H9I45_12275</name>
</gene>
<dbReference type="InterPro" id="IPR013783">
    <property type="entry name" value="Ig-like_fold"/>
</dbReference>
<keyword evidence="5" id="KW-1185">Reference proteome</keyword>
<dbReference type="NCBIfam" id="TIGR01451">
    <property type="entry name" value="B_ant_repeat"/>
    <property type="match status" value="2"/>
</dbReference>
<dbReference type="InterPro" id="IPR047589">
    <property type="entry name" value="DUF11_rpt"/>
</dbReference>
<organism evidence="4 5">
    <name type="scientific">Polaribacter haliotis</name>
    <dbReference type="NCBI Taxonomy" id="1888915"/>
    <lineage>
        <taxon>Bacteria</taxon>
        <taxon>Pseudomonadati</taxon>
        <taxon>Bacteroidota</taxon>
        <taxon>Flavobacteriia</taxon>
        <taxon>Flavobacteriales</taxon>
        <taxon>Flavobacteriaceae</taxon>
    </lineage>
</organism>
<dbReference type="AlphaFoldDB" id="A0A7L8ADN8"/>
<evidence type="ECO:0000259" key="2">
    <source>
        <dbReference type="Pfam" id="PF01345"/>
    </source>
</evidence>
<dbReference type="InterPro" id="IPR035234">
    <property type="entry name" value="IgGFc-bd_N"/>
</dbReference>
<dbReference type="Gene3D" id="2.60.40.10">
    <property type="entry name" value="Immunoglobulins"/>
    <property type="match status" value="1"/>
</dbReference>
<feature type="domain" description="DUF11" evidence="2">
    <location>
        <begin position="680"/>
        <end position="792"/>
    </location>
</feature>
<feature type="chain" id="PRO_5032644450" evidence="1">
    <location>
        <begin position="30"/>
        <end position="793"/>
    </location>
</feature>
<feature type="domain" description="DUF11" evidence="2">
    <location>
        <begin position="557"/>
        <end position="664"/>
    </location>
</feature>
<dbReference type="InterPro" id="IPR051172">
    <property type="entry name" value="Chlamydia_OmcB"/>
</dbReference>
<evidence type="ECO:0000256" key="1">
    <source>
        <dbReference type="SAM" id="SignalP"/>
    </source>
</evidence>
<evidence type="ECO:0000313" key="4">
    <source>
        <dbReference type="EMBL" id="QOD60112.1"/>
    </source>
</evidence>
<name>A0A7L8ADN8_9FLAO</name>
<protein>
    <submittedName>
        <fullName evidence="4">DUF11 domain-containing protein</fullName>
    </submittedName>
</protein>
<dbReference type="RefSeq" id="WP_088352816.1">
    <property type="nucleotide sequence ID" value="NZ_CP061813.1"/>
</dbReference>
<dbReference type="PANTHER" id="PTHR34819">
    <property type="entry name" value="LARGE CYSTEINE-RICH PERIPLASMIC PROTEIN OMCB"/>
    <property type="match status" value="1"/>
</dbReference>
<feature type="domain" description="IgGFc-binding protein N-terminal" evidence="3">
    <location>
        <begin position="157"/>
        <end position="460"/>
    </location>
</feature>
<dbReference type="KEGG" id="phal:H9I45_12275"/>
<dbReference type="Pfam" id="PF17517">
    <property type="entry name" value="IgGFc_binding"/>
    <property type="match status" value="1"/>
</dbReference>
<dbReference type="InterPro" id="IPR001434">
    <property type="entry name" value="OmcB-like_DUF11"/>
</dbReference>
<evidence type="ECO:0000313" key="5">
    <source>
        <dbReference type="Proteomes" id="UP000516764"/>
    </source>
</evidence>
<reference evidence="4 5" key="1">
    <citation type="journal article" date="2016" name="Int. J. Syst. Evol. Microbiol.">
        <title>Polaribacter haliotis sp. nov., isolated from the gut of abalone Haliotis discus hannai.</title>
        <authorList>
            <person name="Kim Y.O."/>
            <person name="Park I.S."/>
            <person name="Park S."/>
            <person name="Nam B.H."/>
            <person name="Park J.M."/>
            <person name="Kim D.G."/>
            <person name="Yoon J.H."/>
        </authorList>
    </citation>
    <scope>NUCLEOTIDE SEQUENCE [LARGE SCALE GENOMIC DNA]</scope>
    <source>
        <strain evidence="4 5">KCTC 52418</strain>
    </source>
</reference>
<dbReference type="Proteomes" id="UP000516764">
    <property type="component" value="Chromosome"/>
</dbReference>
<dbReference type="EMBL" id="CP061813">
    <property type="protein sequence ID" value="QOD60112.1"/>
    <property type="molecule type" value="Genomic_DNA"/>
</dbReference>
<dbReference type="Pfam" id="PF01345">
    <property type="entry name" value="DUF11"/>
    <property type="match status" value="2"/>
</dbReference>
<proteinExistence type="predicted"/>
<evidence type="ECO:0000259" key="3">
    <source>
        <dbReference type="Pfam" id="PF17517"/>
    </source>
</evidence>
<sequence>MNKLNRKLFTFLKIFLFLSVTLFSMQSYAQLDSEHYLPPLKQVANNQGIVQQAVYFSTPETSPFSIEIYRGTSTTPLLTITGLSKGNGKIFDNSNGLGNGDNNITLVTNANTGEVLSNSGLRIISPSGKKFYVNYRGRSSAQAGSLTSKGAKAKGIDFRWGGIPNRANNNNLTTSLGMIATEDGTVVTVSGYDPNCKFRKGNARGGITADTQTITLNKGQSFVLEAAKNETTANIDGWLGSKIHATKPIVISNGGLNVGIRSTSGNRDVGIDQPVGVASLGREYVFVRGLGSNETEFPIIVATQNNTEVYAGGILIGTINDGDYIEVPGSYYSSNSAGASMFVTTSREVYAYQCLQGATNKIQTIGMNFIAPVNCLLPNLMDEISDIDKIAGANSNISAITIIASSLTANSNIVVRENGVRIPLPAQTVPAGTSDWKTFYVTGLSGEIDVTSTGPIAVGTFMSLGSNAGLAGYFSGFDTVPVVGVQITGGGCFPAGDLEEETKSFDAYQWYRNNVVIAGATSSTYTPTGIGEYNVIVTEGTCSYSSKIVSVFNCDPDIVVSKTSDITGTVTDGDIINFTVTVESFGLQPVTNLVVKDIFPTELDLISVTPSQGTWNSPNWTIGTMEAGELFTLKFVSKVPNKPDEGTFSNVVSNTQDQTDSNLSVDDLTESFTITAKKIDLSLSKKIDKSVVKVGDEVTFTITIFNNGPEIATGVQVKDILPSGLTFISTGTIIPTNTTYNQSTGIWNFGTRNIQKNESISLKIKAKITTTNLVINTSEVFKTEQKDVDSNTN</sequence>
<dbReference type="OrthoDB" id="9765926at2"/>